<feature type="non-terminal residue" evidence="1">
    <location>
        <position position="167"/>
    </location>
</feature>
<proteinExistence type="predicted"/>
<gene>
    <name evidence="1" type="ORF">DHETER_LOCUS15784</name>
</gene>
<comment type="caution">
    <text evidence="1">The sequence shown here is derived from an EMBL/GenBank/DDBJ whole genome shotgun (WGS) entry which is preliminary data.</text>
</comment>
<evidence type="ECO:0000313" key="2">
    <source>
        <dbReference type="Proteomes" id="UP000789702"/>
    </source>
</evidence>
<feature type="non-terminal residue" evidence="1">
    <location>
        <position position="1"/>
    </location>
</feature>
<keyword evidence="2" id="KW-1185">Reference proteome</keyword>
<reference evidence="1" key="1">
    <citation type="submission" date="2021-06" db="EMBL/GenBank/DDBJ databases">
        <authorList>
            <person name="Kallberg Y."/>
            <person name="Tangrot J."/>
            <person name="Rosling A."/>
        </authorList>
    </citation>
    <scope>NUCLEOTIDE SEQUENCE</scope>
    <source>
        <strain evidence="1">IL203A</strain>
    </source>
</reference>
<sequence length="167" mass="18587">AIKELKSMISFDDGVSWNYIEPPKKNLNNKDFDCNINSWKTGECSLHLHSVTTANYFGFVYSSSSTAGFLMGVGNVGSHLLSYEDCDTFLSTDGGITWNVVARGPHQYEFGDMGSLIVIIDDKNPTNYISYSSDYGSTWEKLELGVTIKAKLLTTDHESLFPEFIVI</sequence>
<protein>
    <submittedName>
        <fullName evidence="1">15643_t:CDS:1</fullName>
    </submittedName>
</protein>
<dbReference type="Proteomes" id="UP000789702">
    <property type="component" value="Unassembled WGS sequence"/>
</dbReference>
<dbReference type="EMBL" id="CAJVPU010056365">
    <property type="protein sequence ID" value="CAG8770236.1"/>
    <property type="molecule type" value="Genomic_DNA"/>
</dbReference>
<organism evidence="1 2">
    <name type="scientific">Dentiscutata heterogama</name>
    <dbReference type="NCBI Taxonomy" id="1316150"/>
    <lineage>
        <taxon>Eukaryota</taxon>
        <taxon>Fungi</taxon>
        <taxon>Fungi incertae sedis</taxon>
        <taxon>Mucoromycota</taxon>
        <taxon>Glomeromycotina</taxon>
        <taxon>Glomeromycetes</taxon>
        <taxon>Diversisporales</taxon>
        <taxon>Gigasporaceae</taxon>
        <taxon>Dentiscutata</taxon>
    </lineage>
</organism>
<name>A0ACA9QZF2_9GLOM</name>
<accession>A0ACA9QZF2</accession>
<evidence type="ECO:0000313" key="1">
    <source>
        <dbReference type="EMBL" id="CAG8770236.1"/>
    </source>
</evidence>